<dbReference type="SUPFAM" id="SSF140931">
    <property type="entry name" value="Fic-like"/>
    <property type="match status" value="1"/>
</dbReference>
<dbReference type="PANTHER" id="PTHR39426">
    <property type="entry name" value="HOMOLOGY TO DEATH-ON-CURING PROTEIN OF PHAGE P1"/>
    <property type="match status" value="1"/>
</dbReference>
<dbReference type="InterPro" id="IPR053737">
    <property type="entry name" value="Type_II_TA_Toxin"/>
</dbReference>
<dbReference type="NCBIfam" id="TIGR01550">
    <property type="entry name" value="DOC_P1"/>
    <property type="match status" value="1"/>
</dbReference>
<dbReference type="InterPro" id="IPR036597">
    <property type="entry name" value="Fido-like_dom_sf"/>
</dbReference>
<feature type="domain" description="Fido" evidence="1">
    <location>
        <begin position="6"/>
        <end position="126"/>
    </location>
</feature>
<dbReference type="AlphaFoldDB" id="M1Q2C7"/>
<evidence type="ECO:0000259" key="1">
    <source>
        <dbReference type="PROSITE" id="PS51459"/>
    </source>
</evidence>
<name>M1Q2C7_9ZZZZ</name>
<dbReference type="Gene3D" id="1.20.120.1870">
    <property type="entry name" value="Fic/DOC protein, Fido domain"/>
    <property type="match status" value="1"/>
</dbReference>
<organism evidence="2">
    <name type="scientific">uncultured organism</name>
    <dbReference type="NCBI Taxonomy" id="155900"/>
    <lineage>
        <taxon>unclassified sequences</taxon>
        <taxon>environmental samples</taxon>
    </lineage>
</organism>
<dbReference type="InterPro" id="IPR006440">
    <property type="entry name" value="Doc"/>
</dbReference>
<dbReference type="PROSITE" id="PS51459">
    <property type="entry name" value="FIDO"/>
    <property type="match status" value="1"/>
</dbReference>
<dbReference type="EMBL" id="JX684091">
    <property type="protein sequence ID" value="AGF93407.1"/>
    <property type="molecule type" value="Genomic_DNA"/>
</dbReference>
<proteinExistence type="predicted"/>
<accession>M1Q2C7</accession>
<dbReference type="Pfam" id="PF02661">
    <property type="entry name" value="Fic"/>
    <property type="match status" value="1"/>
</dbReference>
<evidence type="ECO:0000313" key="2">
    <source>
        <dbReference type="EMBL" id="AGF93407.1"/>
    </source>
</evidence>
<reference evidence="2" key="1">
    <citation type="journal article" date="2013" name="Syst. Appl. Microbiol.">
        <title>New insights into the archaeal diversity of a hypersaline microbial mat obtained by a metagenomic approach.</title>
        <authorList>
            <person name="Lopez-Lopez A."/>
            <person name="Richter M."/>
            <person name="Pena A."/>
            <person name="Tamames J."/>
            <person name="Rossello-Mora R."/>
        </authorList>
    </citation>
    <scope>NUCLEOTIDE SEQUENCE</scope>
</reference>
<dbReference type="PANTHER" id="PTHR39426:SF1">
    <property type="entry name" value="HOMOLOGY TO DEATH-ON-CURING PROTEIN OF PHAGE P1"/>
    <property type="match status" value="1"/>
</dbReference>
<gene>
    <name evidence="2" type="ORF">FLSS-25_0008</name>
</gene>
<sequence length="183" mass="20999">MLERPLSEESIKVLHKWVLKNDPNTERGYTSESLIGGSMEHAMGVYYGEEQYEDIFEKAAVFIHSIITFHPFVDGNKRTALLSTFFLLLFHGYGFNISSENVIQTLLDIADGKKNDIKEIANWLKKNSKKFHLSARIILGFFRAFTSELNLSILEKQDNPVSKFYSVSISVILNEMGEEWPED</sequence>
<protein>
    <submittedName>
        <fullName evidence="2">Death-on-curing protein</fullName>
    </submittedName>
</protein>
<dbReference type="InterPro" id="IPR003812">
    <property type="entry name" value="Fido"/>
</dbReference>
<dbReference type="GO" id="GO:0016301">
    <property type="term" value="F:kinase activity"/>
    <property type="evidence" value="ECO:0007669"/>
    <property type="project" value="InterPro"/>
</dbReference>